<dbReference type="AlphaFoldDB" id="A0A7X9IKB7"/>
<evidence type="ECO:0000313" key="2">
    <source>
        <dbReference type="Proteomes" id="UP000524246"/>
    </source>
</evidence>
<proteinExistence type="predicted"/>
<comment type="caution">
    <text evidence="1">The sequence shown here is derived from an EMBL/GenBank/DDBJ whole genome shotgun (WGS) entry which is preliminary data.</text>
</comment>
<reference evidence="1 2" key="1">
    <citation type="journal article" date="2020" name="Biotechnol. Biofuels">
        <title>New insights from the biogas microbiome by comprehensive genome-resolved metagenomics of nearly 1600 species originating from multiple anaerobic digesters.</title>
        <authorList>
            <person name="Campanaro S."/>
            <person name="Treu L."/>
            <person name="Rodriguez-R L.M."/>
            <person name="Kovalovszki A."/>
            <person name="Ziels R.M."/>
            <person name="Maus I."/>
            <person name="Zhu X."/>
            <person name="Kougias P.G."/>
            <person name="Basile A."/>
            <person name="Luo G."/>
            <person name="Schluter A."/>
            <person name="Konstantinidis K.T."/>
            <person name="Angelidaki I."/>
        </authorList>
    </citation>
    <scope>NUCLEOTIDE SEQUENCE [LARGE SCALE GENOMIC DNA]</scope>
    <source>
        <strain evidence="1">AS27yjCOA_65</strain>
    </source>
</reference>
<sequence length="685" mass="78278">MSKAENLVANEYDRRPIDFKDEEFPSNIIHRVRSSDEGQTAIADVIRGKNAIAQVSFSEDGARIQELNVAFLRDPESEEYTNRGPEQIIFKISAVDPKLESDALDRAYTLIKRLLLNDDLSIKETKQELENFVKKNPKVLLLRYNPEEQTEISNGRLELIEDAYKYSLKSERLSNLIDSRMKVPSTYLPYTDEGREFLQQQLSGDLLVCFGDGNSFGIANKAGFEKELDELLEIAASAIETEIGVPCMVMRRGGDELVIVLQYRGRRSFDNAQKAINKLNSLFEKCLPLRDERVRAMEEYSNYKHAMHIVRENFMKYLGKHEELSFESQDSFIRIFKHYINQHYLGKRYSEKELSKLKIGEIQREAVDKAFRNPDGTFKYPARSPGTFDFGCAKLHKGFSSEDWILALAQAERELERSKKHTKTQSMKANWVPDNMVLRDAEKAELEEVRRTHAKLKELDAFIANPGLDRDERVKAIFERSRLGSLTPGLQHLHKIGNIQKTRIGDVFPFSENVEFLMVQGDLEKFGIINKVLGMSRADEIIDLNTSKSLEILKNAFLLRYGGGGDILIIPMKKALTPEKSGQKDTQFSEPQAPEFLKAMLRRRAFDYHFAKYSSNPRLNAIIEIEDSERETLASIAKELGIGNGTSKKKKDGVKELRLKGAGISFNYWTVNASPSDYLKDLIPK</sequence>
<protein>
    <submittedName>
        <fullName evidence="1">Uncharacterized protein</fullName>
    </submittedName>
</protein>
<gene>
    <name evidence="1" type="ORF">GYA55_07570</name>
</gene>
<accession>A0A7X9IKB7</accession>
<dbReference type="EMBL" id="JAAZON010000330">
    <property type="protein sequence ID" value="NMC63012.1"/>
    <property type="molecule type" value="Genomic_DNA"/>
</dbReference>
<organism evidence="1 2">
    <name type="scientific">SAR324 cluster bacterium</name>
    <dbReference type="NCBI Taxonomy" id="2024889"/>
    <lineage>
        <taxon>Bacteria</taxon>
        <taxon>Deltaproteobacteria</taxon>
        <taxon>SAR324 cluster</taxon>
    </lineage>
</organism>
<evidence type="ECO:0000313" key="1">
    <source>
        <dbReference type="EMBL" id="NMC63012.1"/>
    </source>
</evidence>
<dbReference type="Proteomes" id="UP000524246">
    <property type="component" value="Unassembled WGS sequence"/>
</dbReference>
<name>A0A7X9IKB7_9DELT</name>